<sequence>MLLPRVLCLFHAKKCGLHCLAAVPFVALYCLRFLFRIHDQIMARTAVMPKQGTSRRSLQLRADKSVSNSDCVQYVSEQSHKNKRRKPTSAINFNCGASTSSNLEVEIAASHGNSVGQASYQRRKGGPAK</sequence>
<evidence type="ECO:0000256" key="1">
    <source>
        <dbReference type="SAM" id="Phobius"/>
    </source>
</evidence>
<comment type="caution">
    <text evidence="2">The sequence shown here is derived from an EMBL/GenBank/DDBJ whole genome shotgun (WGS) entry which is preliminary data.</text>
</comment>
<dbReference type="EMBL" id="PDCK01000041">
    <property type="protein sequence ID" value="PRQ42291.1"/>
    <property type="molecule type" value="Genomic_DNA"/>
</dbReference>
<dbReference type="AlphaFoldDB" id="A0A2P6R793"/>
<keyword evidence="1" id="KW-1133">Transmembrane helix</keyword>
<keyword evidence="1" id="KW-0472">Membrane</keyword>
<reference evidence="2 3" key="1">
    <citation type="journal article" date="2018" name="Nat. Genet.">
        <title>The Rosa genome provides new insights in the design of modern roses.</title>
        <authorList>
            <person name="Bendahmane M."/>
        </authorList>
    </citation>
    <scope>NUCLEOTIDE SEQUENCE [LARGE SCALE GENOMIC DNA]</scope>
    <source>
        <strain evidence="3">cv. Old Blush</strain>
    </source>
</reference>
<organism evidence="2 3">
    <name type="scientific">Rosa chinensis</name>
    <name type="common">China rose</name>
    <dbReference type="NCBI Taxonomy" id="74649"/>
    <lineage>
        <taxon>Eukaryota</taxon>
        <taxon>Viridiplantae</taxon>
        <taxon>Streptophyta</taxon>
        <taxon>Embryophyta</taxon>
        <taxon>Tracheophyta</taxon>
        <taxon>Spermatophyta</taxon>
        <taxon>Magnoliopsida</taxon>
        <taxon>eudicotyledons</taxon>
        <taxon>Gunneridae</taxon>
        <taxon>Pentapetalae</taxon>
        <taxon>rosids</taxon>
        <taxon>fabids</taxon>
        <taxon>Rosales</taxon>
        <taxon>Rosaceae</taxon>
        <taxon>Rosoideae</taxon>
        <taxon>Rosoideae incertae sedis</taxon>
        <taxon>Rosa</taxon>
    </lineage>
</organism>
<dbReference type="Gramene" id="PRQ42291">
    <property type="protein sequence ID" value="PRQ42291"/>
    <property type="gene ID" value="RchiOBHm_Chr3g0456041"/>
</dbReference>
<keyword evidence="1" id="KW-0812">Transmembrane</keyword>
<gene>
    <name evidence="2" type="ORF">RchiOBHm_Chr3g0456041</name>
</gene>
<evidence type="ECO:0000313" key="3">
    <source>
        <dbReference type="Proteomes" id="UP000238479"/>
    </source>
</evidence>
<keyword evidence="3" id="KW-1185">Reference proteome</keyword>
<name>A0A2P6R793_ROSCH</name>
<dbReference type="Proteomes" id="UP000238479">
    <property type="component" value="Chromosome 3"/>
</dbReference>
<proteinExistence type="predicted"/>
<accession>A0A2P6R793</accession>
<protein>
    <submittedName>
        <fullName evidence="2">Uncharacterized protein</fullName>
    </submittedName>
</protein>
<evidence type="ECO:0000313" key="2">
    <source>
        <dbReference type="EMBL" id="PRQ42291.1"/>
    </source>
</evidence>
<feature type="transmembrane region" description="Helical" evidence="1">
    <location>
        <begin position="15"/>
        <end position="35"/>
    </location>
</feature>